<dbReference type="EMBL" id="JAACJM010000036">
    <property type="protein sequence ID" value="KAF5362910.1"/>
    <property type="molecule type" value="Genomic_DNA"/>
</dbReference>
<dbReference type="GO" id="GO:0050660">
    <property type="term" value="F:flavin adenine dinucleotide binding"/>
    <property type="evidence" value="ECO:0007669"/>
    <property type="project" value="InterPro"/>
</dbReference>
<organism evidence="9 10">
    <name type="scientific">Tetrapyrgos nigripes</name>
    <dbReference type="NCBI Taxonomy" id="182062"/>
    <lineage>
        <taxon>Eukaryota</taxon>
        <taxon>Fungi</taxon>
        <taxon>Dikarya</taxon>
        <taxon>Basidiomycota</taxon>
        <taxon>Agaricomycotina</taxon>
        <taxon>Agaricomycetes</taxon>
        <taxon>Agaricomycetidae</taxon>
        <taxon>Agaricales</taxon>
        <taxon>Marasmiineae</taxon>
        <taxon>Marasmiaceae</taxon>
        <taxon>Tetrapyrgos</taxon>
    </lineage>
</organism>
<dbReference type="InterPro" id="IPR020946">
    <property type="entry name" value="Flavin_mOase-like"/>
</dbReference>
<comment type="cofactor">
    <cofactor evidence="1">
        <name>FAD</name>
        <dbReference type="ChEBI" id="CHEBI:57692"/>
    </cofactor>
</comment>
<dbReference type="Pfam" id="PF00743">
    <property type="entry name" value="FMO-like"/>
    <property type="match status" value="1"/>
</dbReference>
<evidence type="ECO:0000256" key="8">
    <source>
        <dbReference type="SAM" id="MobiDB-lite"/>
    </source>
</evidence>
<evidence type="ECO:0000256" key="7">
    <source>
        <dbReference type="ARBA" id="ARBA00023033"/>
    </source>
</evidence>
<dbReference type="Gene3D" id="3.50.50.60">
    <property type="entry name" value="FAD/NAD(P)-binding domain"/>
    <property type="match status" value="2"/>
</dbReference>
<proteinExistence type="inferred from homology"/>
<name>A0A8H5GDQ9_9AGAR</name>
<evidence type="ECO:0000313" key="9">
    <source>
        <dbReference type="EMBL" id="KAF5362910.1"/>
    </source>
</evidence>
<evidence type="ECO:0000256" key="4">
    <source>
        <dbReference type="ARBA" id="ARBA00022827"/>
    </source>
</evidence>
<keyword evidence="4" id="KW-0274">FAD</keyword>
<dbReference type="OrthoDB" id="66881at2759"/>
<dbReference type="Proteomes" id="UP000559256">
    <property type="component" value="Unassembled WGS sequence"/>
</dbReference>
<dbReference type="GO" id="GO:0004499">
    <property type="term" value="F:N,N-dimethylaniline monooxygenase activity"/>
    <property type="evidence" value="ECO:0007669"/>
    <property type="project" value="InterPro"/>
</dbReference>
<evidence type="ECO:0000256" key="3">
    <source>
        <dbReference type="ARBA" id="ARBA00022630"/>
    </source>
</evidence>
<evidence type="ECO:0000256" key="2">
    <source>
        <dbReference type="ARBA" id="ARBA00010139"/>
    </source>
</evidence>
<gene>
    <name evidence="9" type="ORF">D9758_007055</name>
</gene>
<keyword evidence="6" id="KW-0560">Oxidoreductase</keyword>
<dbReference type="InterPro" id="IPR050775">
    <property type="entry name" value="FAD-binding_Monooxygenases"/>
</dbReference>
<dbReference type="GO" id="GO:0050661">
    <property type="term" value="F:NADP binding"/>
    <property type="evidence" value="ECO:0007669"/>
    <property type="project" value="InterPro"/>
</dbReference>
<accession>A0A8H5GDQ9</accession>
<keyword evidence="3" id="KW-0285">Flavoprotein</keyword>
<sequence length="612" mass="69220">MQVMRTQSLIKRTRMITLKAVLSILPSSFATAMPESESSLDVLIVGSGFSGIYNLYQLRKLGYSARIFDAASKSGGTWYWNCYPGARVDSEIPVYELSLPELWKDWTWTERFPGWKELRKYFAYVVDKLDVKKYISYDTRVVSAHWDSVSDRWTVTTDTGVVVHPRFLIFATGFASMPYSPAFKGLETFEGICHHTARWPEEDVDMKGKRVAVIGTGASGVQVIQEVGPVVKHLAVFQRTPNFAIAMQQRKVTVEEQKRRKEDGTYPAIFRRRLQTPSGFWQEALPKPFASATPEERFLHWQQTWAQGAFTFLVTNFYDYAINDDANKEVYAFWRNKVHARVTDSVKAELLAPQVQPHPFAAKRPSLEQTYYEVYNQPNVTLTDTSKYPIEEITPKGVRTADGVHHEVDVIVLATGFNITATITHIDIRGRKGKSLKEKWADGVYTNLGMAVSDFPNMFFTYGPQAPTAFSNGPTCIEIQTNFIVKCIKYMIDNNLTFIEPLPAAEEIWREQIWETNKAGPWLKAKGWYNDLNIPGKSIQPLNYAGGVGKYAKICEEVGQKGYEGFTLVTRLPTGQTRIWVHDQGKVDSEAQAGRESESETQPETAIVAVGA</sequence>
<reference evidence="9 10" key="1">
    <citation type="journal article" date="2020" name="ISME J.">
        <title>Uncovering the hidden diversity of litter-decomposition mechanisms in mushroom-forming fungi.</title>
        <authorList>
            <person name="Floudas D."/>
            <person name="Bentzer J."/>
            <person name="Ahren D."/>
            <person name="Johansson T."/>
            <person name="Persson P."/>
            <person name="Tunlid A."/>
        </authorList>
    </citation>
    <scope>NUCLEOTIDE SEQUENCE [LARGE SCALE GENOMIC DNA]</scope>
    <source>
        <strain evidence="9 10">CBS 291.85</strain>
    </source>
</reference>
<keyword evidence="5" id="KW-0521">NADP</keyword>
<dbReference type="AlphaFoldDB" id="A0A8H5GDQ9"/>
<evidence type="ECO:0000256" key="1">
    <source>
        <dbReference type="ARBA" id="ARBA00001974"/>
    </source>
</evidence>
<comment type="caution">
    <text evidence="9">The sequence shown here is derived from an EMBL/GenBank/DDBJ whole genome shotgun (WGS) entry which is preliminary data.</text>
</comment>
<dbReference type="PANTHER" id="PTHR43098:SF3">
    <property type="entry name" value="L-ORNITHINE N(5)-MONOOXYGENASE-RELATED"/>
    <property type="match status" value="1"/>
</dbReference>
<dbReference type="InterPro" id="IPR036188">
    <property type="entry name" value="FAD/NAD-bd_sf"/>
</dbReference>
<evidence type="ECO:0000313" key="10">
    <source>
        <dbReference type="Proteomes" id="UP000559256"/>
    </source>
</evidence>
<keyword evidence="10" id="KW-1185">Reference proteome</keyword>
<keyword evidence="7" id="KW-0503">Monooxygenase</keyword>
<dbReference type="PANTHER" id="PTHR43098">
    <property type="entry name" value="L-ORNITHINE N(5)-MONOOXYGENASE-RELATED"/>
    <property type="match status" value="1"/>
</dbReference>
<evidence type="ECO:0000256" key="6">
    <source>
        <dbReference type="ARBA" id="ARBA00023002"/>
    </source>
</evidence>
<evidence type="ECO:0000256" key="5">
    <source>
        <dbReference type="ARBA" id="ARBA00022857"/>
    </source>
</evidence>
<comment type="similarity">
    <text evidence="2">Belongs to the FAD-binding monooxygenase family.</text>
</comment>
<evidence type="ECO:0008006" key="11">
    <source>
        <dbReference type="Google" id="ProtNLM"/>
    </source>
</evidence>
<feature type="region of interest" description="Disordered" evidence="8">
    <location>
        <begin position="585"/>
        <end position="612"/>
    </location>
</feature>
<protein>
    <recommendedName>
        <fullName evidence="11">FAD/NAD(P)-binding domain-containing protein</fullName>
    </recommendedName>
</protein>
<dbReference type="SUPFAM" id="SSF51905">
    <property type="entry name" value="FAD/NAD(P)-binding domain"/>
    <property type="match status" value="3"/>
</dbReference>
<feature type="compositionally biased region" description="Basic and acidic residues" evidence="8">
    <location>
        <begin position="585"/>
        <end position="598"/>
    </location>
</feature>